<evidence type="ECO:0000256" key="8">
    <source>
        <dbReference type="SAM" id="SignalP"/>
    </source>
</evidence>
<dbReference type="InterPro" id="IPR005052">
    <property type="entry name" value="Lectin_leg"/>
</dbReference>
<comment type="subcellular location">
    <subcellularLocation>
        <location evidence="1">Membrane</location>
        <topology evidence="1">Single-pass type I membrane protein</topology>
    </subcellularLocation>
</comment>
<evidence type="ECO:0000256" key="5">
    <source>
        <dbReference type="ARBA" id="ARBA00023136"/>
    </source>
</evidence>
<dbReference type="SUPFAM" id="SSF49899">
    <property type="entry name" value="Concanavalin A-like lectins/glucanases"/>
    <property type="match status" value="1"/>
</dbReference>
<organism evidence="10 11">
    <name type="scientific">Ectocarpus siliculosus</name>
    <name type="common">Brown alga</name>
    <name type="synonym">Conferva siliculosa</name>
    <dbReference type="NCBI Taxonomy" id="2880"/>
    <lineage>
        <taxon>Eukaryota</taxon>
        <taxon>Sar</taxon>
        <taxon>Stramenopiles</taxon>
        <taxon>Ochrophyta</taxon>
        <taxon>PX clade</taxon>
        <taxon>Phaeophyceae</taxon>
        <taxon>Ectocarpales</taxon>
        <taxon>Ectocarpaceae</taxon>
        <taxon>Ectocarpus</taxon>
    </lineage>
</organism>
<evidence type="ECO:0000256" key="7">
    <source>
        <dbReference type="SAM" id="Phobius"/>
    </source>
</evidence>
<evidence type="ECO:0000256" key="6">
    <source>
        <dbReference type="SAM" id="Coils"/>
    </source>
</evidence>
<keyword evidence="5 7" id="KW-0472">Membrane</keyword>
<dbReference type="GO" id="GO:0005537">
    <property type="term" value="F:D-mannose binding"/>
    <property type="evidence" value="ECO:0007669"/>
    <property type="project" value="TreeGrafter"/>
</dbReference>
<gene>
    <name evidence="10" type="ORF">Esi_0227_0052</name>
</gene>
<evidence type="ECO:0000313" key="10">
    <source>
        <dbReference type="EMBL" id="CBJ30991.1"/>
    </source>
</evidence>
<dbReference type="Gene3D" id="2.60.120.200">
    <property type="match status" value="1"/>
</dbReference>
<dbReference type="Proteomes" id="UP000002630">
    <property type="component" value="Unassembled WGS sequence"/>
</dbReference>
<keyword evidence="3 8" id="KW-0732">Signal</keyword>
<feature type="coiled-coil region" evidence="6">
    <location>
        <begin position="366"/>
        <end position="393"/>
    </location>
</feature>
<dbReference type="PANTHER" id="PTHR12223">
    <property type="entry name" value="VESICULAR MANNOSE-BINDING LECTIN"/>
    <property type="match status" value="1"/>
</dbReference>
<protein>
    <recommendedName>
        <fullName evidence="9">L-type lectin-like domain-containing protein</fullName>
    </recommendedName>
</protein>
<dbReference type="GO" id="GO:0006888">
    <property type="term" value="P:endoplasmic reticulum to Golgi vesicle-mediated transport"/>
    <property type="evidence" value="ECO:0007669"/>
    <property type="project" value="TreeGrafter"/>
</dbReference>
<evidence type="ECO:0000256" key="2">
    <source>
        <dbReference type="ARBA" id="ARBA00022692"/>
    </source>
</evidence>
<evidence type="ECO:0000256" key="4">
    <source>
        <dbReference type="ARBA" id="ARBA00022989"/>
    </source>
</evidence>
<reference evidence="10 11" key="1">
    <citation type="journal article" date="2010" name="Nature">
        <title>The Ectocarpus genome and the independent evolution of multicellularity in brown algae.</title>
        <authorList>
            <person name="Cock J.M."/>
            <person name="Sterck L."/>
            <person name="Rouze P."/>
            <person name="Scornet D."/>
            <person name="Allen A.E."/>
            <person name="Amoutzias G."/>
            <person name="Anthouard V."/>
            <person name="Artiguenave F."/>
            <person name="Aury J.M."/>
            <person name="Badger J.H."/>
            <person name="Beszteri B."/>
            <person name="Billiau K."/>
            <person name="Bonnet E."/>
            <person name="Bothwell J.H."/>
            <person name="Bowler C."/>
            <person name="Boyen C."/>
            <person name="Brownlee C."/>
            <person name="Carrano C.J."/>
            <person name="Charrier B."/>
            <person name="Cho G.Y."/>
            <person name="Coelho S.M."/>
            <person name="Collen J."/>
            <person name="Corre E."/>
            <person name="Da Silva C."/>
            <person name="Delage L."/>
            <person name="Delaroque N."/>
            <person name="Dittami S.M."/>
            <person name="Doulbeau S."/>
            <person name="Elias M."/>
            <person name="Farnham G."/>
            <person name="Gachon C.M."/>
            <person name="Gschloessl B."/>
            <person name="Heesch S."/>
            <person name="Jabbari K."/>
            <person name="Jubin C."/>
            <person name="Kawai H."/>
            <person name="Kimura K."/>
            <person name="Kloareg B."/>
            <person name="Kupper F.C."/>
            <person name="Lang D."/>
            <person name="Le Bail A."/>
            <person name="Leblanc C."/>
            <person name="Lerouge P."/>
            <person name="Lohr M."/>
            <person name="Lopez P.J."/>
            <person name="Martens C."/>
            <person name="Maumus F."/>
            <person name="Michel G."/>
            <person name="Miranda-Saavedra D."/>
            <person name="Morales J."/>
            <person name="Moreau H."/>
            <person name="Motomura T."/>
            <person name="Nagasato C."/>
            <person name="Napoli C.A."/>
            <person name="Nelson D.R."/>
            <person name="Nyvall-Collen P."/>
            <person name="Peters A.F."/>
            <person name="Pommier C."/>
            <person name="Potin P."/>
            <person name="Poulain J."/>
            <person name="Quesneville H."/>
            <person name="Read B."/>
            <person name="Rensing S.A."/>
            <person name="Ritter A."/>
            <person name="Rousvoal S."/>
            <person name="Samanta M."/>
            <person name="Samson G."/>
            <person name="Schroeder D.C."/>
            <person name="Segurens B."/>
            <person name="Strittmatter M."/>
            <person name="Tonon T."/>
            <person name="Tregear J.W."/>
            <person name="Valentin K."/>
            <person name="von Dassow P."/>
            <person name="Yamagishi T."/>
            <person name="Van de Peer Y."/>
            <person name="Wincker P."/>
        </authorList>
    </citation>
    <scope>NUCLEOTIDE SEQUENCE [LARGE SCALE GENOMIC DNA]</scope>
    <source>
        <strain evidence="11">Ec32 / CCAP1310/4</strain>
    </source>
</reference>
<feature type="chain" id="PRO_5003095885" description="L-type lectin-like domain-containing protein" evidence="8">
    <location>
        <begin position="27"/>
        <end position="440"/>
    </location>
</feature>
<keyword evidence="4 7" id="KW-1133">Transmembrane helix</keyword>
<dbReference type="EMBL" id="FN649760">
    <property type="protein sequence ID" value="CBJ30991.1"/>
    <property type="molecule type" value="Genomic_DNA"/>
</dbReference>
<dbReference type="eggNOG" id="KOG3839">
    <property type="taxonomic scope" value="Eukaryota"/>
</dbReference>
<dbReference type="STRING" id="2880.D7FS50"/>
<evidence type="ECO:0000259" key="9">
    <source>
        <dbReference type="PROSITE" id="PS51328"/>
    </source>
</evidence>
<feature type="transmembrane region" description="Helical" evidence="7">
    <location>
        <begin position="411"/>
        <end position="431"/>
    </location>
</feature>
<name>D7FS50_ECTSI</name>
<dbReference type="OrthoDB" id="270293at2759"/>
<dbReference type="InterPro" id="IPR013320">
    <property type="entry name" value="ConA-like_dom_sf"/>
</dbReference>
<keyword evidence="6" id="KW-0175">Coiled coil</keyword>
<dbReference type="PROSITE" id="PS51328">
    <property type="entry name" value="L_LECTIN_LIKE"/>
    <property type="match status" value="1"/>
</dbReference>
<feature type="domain" description="L-type lectin-like" evidence="9">
    <location>
        <begin position="26"/>
        <end position="294"/>
    </location>
</feature>
<evidence type="ECO:0000313" key="11">
    <source>
        <dbReference type="Proteomes" id="UP000002630"/>
    </source>
</evidence>
<proteinExistence type="predicted"/>
<dbReference type="InterPro" id="IPR051136">
    <property type="entry name" value="Intracellular_Lectin-GPT"/>
</dbReference>
<dbReference type="GO" id="GO:0005793">
    <property type="term" value="C:endoplasmic reticulum-Golgi intermediate compartment"/>
    <property type="evidence" value="ECO:0007669"/>
    <property type="project" value="TreeGrafter"/>
</dbReference>
<evidence type="ECO:0000256" key="1">
    <source>
        <dbReference type="ARBA" id="ARBA00004479"/>
    </source>
</evidence>
<dbReference type="Pfam" id="PF03388">
    <property type="entry name" value="Lectin_leg-like"/>
    <property type="match status" value="2"/>
</dbReference>
<dbReference type="CDD" id="cd07308">
    <property type="entry name" value="lectin_leg-like"/>
    <property type="match status" value="1"/>
</dbReference>
<keyword evidence="11" id="KW-1185">Reference proteome</keyword>
<evidence type="ECO:0000256" key="3">
    <source>
        <dbReference type="ARBA" id="ARBA00022729"/>
    </source>
</evidence>
<dbReference type="InParanoid" id="D7FS50"/>
<feature type="signal peptide" evidence="8">
    <location>
        <begin position="1"/>
        <end position="26"/>
    </location>
</feature>
<accession>D7FS50</accession>
<dbReference type="GO" id="GO:0030134">
    <property type="term" value="C:COPII-coated ER to Golgi transport vesicle"/>
    <property type="evidence" value="ECO:0007669"/>
    <property type="project" value="TreeGrafter"/>
</dbReference>
<dbReference type="PANTHER" id="PTHR12223:SF28">
    <property type="entry name" value="LECTIN, MANNOSE BINDING 1 LIKE"/>
    <property type="match status" value="1"/>
</dbReference>
<sequence length="440" mass="49204">MLHAERRNAFSSAILALLVAARSATAILHKHLSFVPPFLDVDHFGKRTVGFEWDVTGEAKVMRNFVRLTPDRQSKRGAVWSVDAIGNTVFSSVLEFRLSGKGDRFFGDGLALWVVEPERRHDLYDMHYGGYYDDDLGAGWGGGMKDLRADLPSGDFHGFVETFKGLGVIVDTYRNEEYYNAHKDFTIVYNTGNMTRDEMVEASVGCNGQVRFYENRADFDPGSVSSRVKVEVAGNVLTVKVDPKNSKTWEDCAQLDLPKELGEEWAKGGHLGLTASTGQLSDNHDVIRLETYVSSEAADKGEEKRETAVPSGLDATVPFLERVSNAENVMNAMLVKMELMDVKQEHNVAKVEEHVQELFEKTSKNEKGLMDSMEVLERKVRELEIKIKRQLESSLETGIGEAHAAARGWRLPFFVLLAGVTGGALATYRVYRTLRKSHFL</sequence>
<dbReference type="GO" id="GO:0000139">
    <property type="term" value="C:Golgi membrane"/>
    <property type="evidence" value="ECO:0007669"/>
    <property type="project" value="TreeGrafter"/>
</dbReference>
<keyword evidence="2 7" id="KW-0812">Transmembrane</keyword>
<dbReference type="GO" id="GO:0005789">
    <property type="term" value="C:endoplasmic reticulum membrane"/>
    <property type="evidence" value="ECO:0007669"/>
    <property type="project" value="TreeGrafter"/>
</dbReference>
<dbReference type="AlphaFoldDB" id="D7FS50"/>